<accession>A0AAV7J6A8</accession>
<dbReference type="Proteomes" id="UP000826195">
    <property type="component" value="Unassembled WGS sequence"/>
</dbReference>
<dbReference type="AlphaFoldDB" id="A0AAV7J6A8"/>
<comment type="caution">
    <text evidence="1">The sequence shown here is derived from an EMBL/GenBank/DDBJ whole genome shotgun (WGS) entry which is preliminary data.</text>
</comment>
<evidence type="ECO:0000313" key="2">
    <source>
        <dbReference type="Proteomes" id="UP000826195"/>
    </source>
</evidence>
<organism evidence="1 2">
    <name type="scientific">Cotesia glomerata</name>
    <name type="common">Lepidopteran parasitic wasp</name>
    <name type="synonym">Apanteles glomeratus</name>
    <dbReference type="NCBI Taxonomy" id="32391"/>
    <lineage>
        <taxon>Eukaryota</taxon>
        <taxon>Metazoa</taxon>
        <taxon>Ecdysozoa</taxon>
        <taxon>Arthropoda</taxon>
        <taxon>Hexapoda</taxon>
        <taxon>Insecta</taxon>
        <taxon>Pterygota</taxon>
        <taxon>Neoptera</taxon>
        <taxon>Endopterygota</taxon>
        <taxon>Hymenoptera</taxon>
        <taxon>Apocrita</taxon>
        <taxon>Ichneumonoidea</taxon>
        <taxon>Braconidae</taxon>
        <taxon>Microgastrinae</taxon>
        <taxon>Cotesia</taxon>
    </lineage>
</organism>
<name>A0AAV7J6A8_COTGL</name>
<keyword evidence="2" id="KW-1185">Reference proteome</keyword>
<dbReference type="EMBL" id="JAHXZJ010000001">
    <property type="protein sequence ID" value="KAH0568351.1"/>
    <property type="molecule type" value="Genomic_DNA"/>
</dbReference>
<reference evidence="1 2" key="1">
    <citation type="journal article" date="2021" name="J. Hered.">
        <title>A chromosome-level genome assembly of the parasitoid wasp, Cotesia glomerata (Hymenoptera: Braconidae).</title>
        <authorList>
            <person name="Pinto B.J."/>
            <person name="Weis J.J."/>
            <person name="Gamble T."/>
            <person name="Ode P.J."/>
            <person name="Paul R."/>
            <person name="Zaspel J.M."/>
        </authorList>
    </citation>
    <scope>NUCLEOTIDE SEQUENCE [LARGE SCALE GENOMIC DNA]</scope>
    <source>
        <strain evidence="1">CgM1</strain>
    </source>
</reference>
<gene>
    <name evidence="1" type="ORF">KQX54_020504</name>
</gene>
<proteinExistence type="predicted"/>
<protein>
    <submittedName>
        <fullName evidence="1">Uncharacterized protein</fullName>
    </submittedName>
</protein>
<evidence type="ECO:0000313" key="1">
    <source>
        <dbReference type="EMBL" id="KAH0568351.1"/>
    </source>
</evidence>
<sequence>MLGAWLEVEFDPYGWHSTSPKDITVYGCVVYWKIPKYPYSIVMGVSVGSTIAKSRFPSIYVCGSVLSTVRRCKQENSWCCKERSTYVERIQEEKIQYMQTQGKRSSLYGWIAILRIDAIMTSSEHENDTPAAAG</sequence>